<dbReference type="Pfam" id="PF00078">
    <property type="entry name" value="RVT_1"/>
    <property type="match status" value="1"/>
</dbReference>
<dbReference type="InterPro" id="IPR000477">
    <property type="entry name" value="RT_dom"/>
</dbReference>
<evidence type="ECO:0000313" key="4">
    <source>
        <dbReference type="Proteomes" id="UP001303046"/>
    </source>
</evidence>
<gene>
    <name evidence="3" type="primary">Necator_chrX.g23908</name>
    <name evidence="3" type="ORF">RB195_023743</name>
</gene>
<dbReference type="PANTHER" id="PTHR47027:SF20">
    <property type="entry name" value="REVERSE TRANSCRIPTASE-LIKE PROTEIN WITH RNA-DIRECTED DNA POLYMERASE DOMAIN"/>
    <property type="match status" value="1"/>
</dbReference>
<protein>
    <recommendedName>
        <fullName evidence="2">Reverse transcriptase domain-containing protein</fullName>
    </recommendedName>
</protein>
<sequence>MSVSNRTAPGLDRIRPEHLKSLPPVLINTLARLFTRYLSECKVPKQWKTSKTVLLYKKGDPHPSADRPRQLSSNLPIDEGQPCEQAGFRKGFSTIDHIHTVSKLIEVSREYKMPLSLTFIDLKKAFDSVEAEAVVEALDNQGVPTQYIKGDTISPKIFTATVENAMRKLEWDDMGVKVDGRQLHHLRFADDIVLITPSISQAERMLTEFDEKCGCMGLQLNLQKTMFMRSGWVSDAPFTLNGTNISECTSYVYLGRELNMMNDLTPELGRRRRAAWGAYKSIEDVVKKTRITWLRAHLFNTTVLPALTYASQTWAFRKQEENAVGVIERAIERVMLRVSRFEQVRDGIRSSLLHQRSKIRDAAAFAKESKIRWVGHVMRFNDNRWTRAVSDWVPRDIKRTTGRPPTRWSDFFTKSFKKSMMLFVSHAKGGTTGLLWHASGANGRITGARSTSLKINGSQGDQGDVHVEKRISFRQITSDSASLLFSRR</sequence>
<dbReference type="InterPro" id="IPR043128">
    <property type="entry name" value="Rev_trsase/Diguanyl_cyclase"/>
</dbReference>
<comment type="caution">
    <text evidence="3">The sequence shown here is derived from an EMBL/GenBank/DDBJ whole genome shotgun (WGS) entry which is preliminary data.</text>
</comment>
<dbReference type="PANTHER" id="PTHR47027">
    <property type="entry name" value="REVERSE TRANSCRIPTASE DOMAIN-CONTAINING PROTEIN"/>
    <property type="match status" value="1"/>
</dbReference>
<reference evidence="3 4" key="1">
    <citation type="submission" date="2023-08" db="EMBL/GenBank/DDBJ databases">
        <title>A Necator americanus chromosomal reference genome.</title>
        <authorList>
            <person name="Ilik V."/>
            <person name="Petrzelkova K.J."/>
            <person name="Pardy F."/>
            <person name="Fuh T."/>
            <person name="Niatou-Singa F.S."/>
            <person name="Gouil Q."/>
            <person name="Baker L."/>
            <person name="Ritchie M.E."/>
            <person name="Jex A.R."/>
            <person name="Gazzola D."/>
            <person name="Li H."/>
            <person name="Toshio Fujiwara R."/>
            <person name="Zhan B."/>
            <person name="Aroian R.V."/>
            <person name="Pafco B."/>
            <person name="Schwarz E.M."/>
        </authorList>
    </citation>
    <scope>NUCLEOTIDE SEQUENCE [LARGE SCALE GENOMIC DNA]</scope>
    <source>
        <strain evidence="3 4">Aroian</strain>
        <tissue evidence="3">Whole animal</tissue>
    </source>
</reference>
<evidence type="ECO:0000313" key="3">
    <source>
        <dbReference type="EMBL" id="KAK6763147.1"/>
    </source>
</evidence>
<dbReference type="Proteomes" id="UP001303046">
    <property type="component" value="Unassembled WGS sequence"/>
</dbReference>
<feature type="region of interest" description="Disordered" evidence="1">
    <location>
        <begin position="58"/>
        <end position="81"/>
    </location>
</feature>
<accession>A0ABR1EKE1</accession>
<dbReference type="PROSITE" id="PS50878">
    <property type="entry name" value="RT_POL"/>
    <property type="match status" value="1"/>
</dbReference>
<dbReference type="InterPro" id="IPR043502">
    <property type="entry name" value="DNA/RNA_pol_sf"/>
</dbReference>
<dbReference type="CDD" id="cd01650">
    <property type="entry name" value="RT_nLTR_like"/>
    <property type="match status" value="1"/>
</dbReference>
<organism evidence="3 4">
    <name type="scientific">Necator americanus</name>
    <name type="common">Human hookworm</name>
    <dbReference type="NCBI Taxonomy" id="51031"/>
    <lineage>
        <taxon>Eukaryota</taxon>
        <taxon>Metazoa</taxon>
        <taxon>Ecdysozoa</taxon>
        <taxon>Nematoda</taxon>
        <taxon>Chromadorea</taxon>
        <taxon>Rhabditida</taxon>
        <taxon>Rhabditina</taxon>
        <taxon>Rhabditomorpha</taxon>
        <taxon>Strongyloidea</taxon>
        <taxon>Ancylostomatidae</taxon>
        <taxon>Bunostominae</taxon>
        <taxon>Necator</taxon>
    </lineage>
</organism>
<keyword evidence="4" id="KW-1185">Reference proteome</keyword>
<dbReference type="Gene3D" id="3.30.70.270">
    <property type="match status" value="1"/>
</dbReference>
<dbReference type="SUPFAM" id="SSF56672">
    <property type="entry name" value="DNA/RNA polymerases"/>
    <property type="match status" value="1"/>
</dbReference>
<dbReference type="EMBL" id="JAVFWL010000006">
    <property type="protein sequence ID" value="KAK6763147.1"/>
    <property type="molecule type" value="Genomic_DNA"/>
</dbReference>
<evidence type="ECO:0000256" key="1">
    <source>
        <dbReference type="SAM" id="MobiDB-lite"/>
    </source>
</evidence>
<name>A0ABR1EKE1_NECAM</name>
<feature type="compositionally biased region" description="Basic and acidic residues" evidence="1">
    <location>
        <begin position="58"/>
        <end position="69"/>
    </location>
</feature>
<feature type="domain" description="Reverse transcriptase" evidence="2">
    <location>
        <begin position="1"/>
        <end position="245"/>
    </location>
</feature>
<evidence type="ECO:0000259" key="2">
    <source>
        <dbReference type="PROSITE" id="PS50878"/>
    </source>
</evidence>
<proteinExistence type="predicted"/>